<evidence type="ECO:0000256" key="1">
    <source>
        <dbReference type="ARBA" id="ARBA00007665"/>
    </source>
</evidence>
<dbReference type="PANTHER" id="PTHR16301">
    <property type="entry name" value="IMPACT-RELATED"/>
    <property type="match status" value="1"/>
</dbReference>
<dbReference type="PANTHER" id="PTHR16301:SF25">
    <property type="entry name" value="PROTEIN IMPACT"/>
    <property type="match status" value="1"/>
</dbReference>
<proteinExistence type="inferred from homology"/>
<protein>
    <submittedName>
        <fullName evidence="3">Impact protein</fullName>
    </submittedName>
</protein>
<dbReference type="Pfam" id="PF01205">
    <property type="entry name" value="Impact_N"/>
    <property type="match status" value="1"/>
</dbReference>
<dbReference type="SUPFAM" id="SSF54211">
    <property type="entry name" value="Ribosomal protein S5 domain 2-like"/>
    <property type="match status" value="1"/>
</dbReference>
<dbReference type="GO" id="GO:0005737">
    <property type="term" value="C:cytoplasm"/>
    <property type="evidence" value="ECO:0007669"/>
    <property type="project" value="TreeGrafter"/>
</dbReference>
<dbReference type="GO" id="GO:0006446">
    <property type="term" value="P:regulation of translational initiation"/>
    <property type="evidence" value="ECO:0007669"/>
    <property type="project" value="TreeGrafter"/>
</dbReference>
<sequence>MEAQISLWFNDRIIPDAEMSESNVLNDRWSKYGYAFRQANWKEDLKTFLNKIRFTKPFDSADHCSYAFRIRSPEWVLLEWKWDDWETWAGLCILRELKRKNVEQAILLISRHFGGTYLQADRYKNVVDVSRMAIDNMKS</sequence>
<evidence type="ECO:0000313" key="3">
    <source>
        <dbReference type="EMBL" id="EKE29062.1"/>
    </source>
</evidence>
<feature type="domain" description="Impact N-terminal" evidence="2">
    <location>
        <begin position="30"/>
        <end position="133"/>
    </location>
</feature>
<dbReference type="Gene3D" id="3.30.230.30">
    <property type="entry name" value="Impact, N-terminal domain"/>
    <property type="match status" value="1"/>
</dbReference>
<organism evidence="3">
    <name type="scientific">uncultured bacterium</name>
    <name type="common">gcode 4</name>
    <dbReference type="NCBI Taxonomy" id="1234023"/>
    <lineage>
        <taxon>Bacteria</taxon>
        <taxon>environmental samples</taxon>
    </lineage>
</organism>
<evidence type="ECO:0000259" key="2">
    <source>
        <dbReference type="Pfam" id="PF01205"/>
    </source>
</evidence>
<comment type="caution">
    <text evidence="3">The sequence shown here is derived from an EMBL/GenBank/DDBJ whole genome shotgun (WGS) entry which is preliminary data.</text>
</comment>
<accession>K2G426</accession>
<dbReference type="InterPro" id="IPR020568">
    <property type="entry name" value="Ribosomal_Su5_D2-typ_SF"/>
</dbReference>
<dbReference type="InterPro" id="IPR001498">
    <property type="entry name" value="Impact_N"/>
</dbReference>
<reference evidence="3" key="1">
    <citation type="journal article" date="2012" name="Science">
        <title>Fermentation, hydrogen, and sulfur metabolism in multiple uncultivated bacterial phyla.</title>
        <authorList>
            <person name="Wrighton K.C."/>
            <person name="Thomas B.C."/>
            <person name="Sharon I."/>
            <person name="Miller C.S."/>
            <person name="Castelle C.J."/>
            <person name="VerBerkmoes N.C."/>
            <person name="Wilkins M.J."/>
            <person name="Hettich R.L."/>
            <person name="Lipton M.S."/>
            <person name="Williams K.H."/>
            <person name="Long P.E."/>
            <person name="Banfield J.F."/>
        </authorList>
    </citation>
    <scope>NUCLEOTIDE SEQUENCE [LARGE SCALE GENOMIC DNA]</scope>
</reference>
<dbReference type="InterPro" id="IPR036956">
    <property type="entry name" value="Impact_N_sf"/>
</dbReference>
<dbReference type="EMBL" id="AMFJ01000239">
    <property type="protein sequence ID" value="EKE29062.1"/>
    <property type="molecule type" value="Genomic_DNA"/>
</dbReference>
<dbReference type="InterPro" id="IPR023582">
    <property type="entry name" value="Impact"/>
</dbReference>
<name>K2G426_9BACT</name>
<dbReference type="AlphaFoldDB" id="K2G426"/>
<gene>
    <name evidence="3" type="ORF">ACD_2C00239G0004</name>
</gene>
<dbReference type="GO" id="GO:0140469">
    <property type="term" value="P:GCN2-mediated signaling"/>
    <property type="evidence" value="ECO:0007669"/>
    <property type="project" value="TreeGrafter"/>
</dbReference>
<comment type="similarity">
    <text evidence="1">Belongs to the IMPACT family.</text>
</comment>